<feature type="compositionally biased region" description="Basic and acidic residues" evidence="5">
    <location>
        <begin position="1598"/>
        <end position="1626"/>
    </location>
</feature>
<feature type="region of interest" description="Disordered" evidence="5">
    <location>
        <begin position="1318"/>
        <end position="1379"/>
    </location>
</feature>
<feature type="region of interest" description="Disordered" evidence="5">
    <location>
        <begin position="202"/>
        <end position="222"/>
    </location>
</feature>
<organism evidence="7">
    <name type="scientific">Chromera velia CCMP2878</name>
    <dbReference type="NCBI Taxonomy" id="1169474"/>
    <lineage>
        <taxon>Eukaryota</taxon>
        <taxon>Sar</taxon>
        <taxon>Alveolata</taxon>
        <taxon>Colpodellida</taxon>
        <taxon>Chromeraceae</taxon>
        <taxon>Chromera</taxon>
    </lineage>
</organism>
<evidence type="ECO:0000256" key="4">
    <source>
        <dbReference type="SAM" id="Coils"/>
    </source>
</evidence>
<feature type="compositionally biased region" description="Basic and acidic residues" evidence="5">
    <location>
        <begin position="1635"/>
        <end position="1644"/>
    </location>
</feature>
<dbReference type="Pfam" id="PF12796">
    <property type="entry name" value="Ank_2"/>
    <property type="match status" value="3"/>
</dbReference>
<protein>
    <submittedName>
        <fullName evidence="7">Uncharacterized protein</fullName>
    </submittedName>
</protein>
<feature type="repeat" description="ANK" evidence="3">
    <location>
        <begin position="549"/>
        <end position="582"/>
    </location>
</feature>
<feature type="repeat" description="ANK" evidence="3">
    <location>
        <begin position="954"/>
        <end position="986"/>
    </location>
</feature>
<feature type="repeat" description="ANK" evidence="3">
    <location>
        <begin position="134"/>
        <end position="166"/>
    </location>
</feature>
<feature type="transmembrane region" description="Helical" evidence="6">
    <location>
        <begin position="1281"/>
        <end position="1302"/>
    </location>
</feature>
<name>A0A0K6SB41_9ALVE</name>
<dbReference type="PANTHER" id="PTHR24166">
    <property type="entry name" value="ROLLING PEBBLES, ISOFORM B"/>
    <property type="match status" value="1"/>
</dbReference>
<dbReference type="SUPFAM" id="SSF48403">
    <property type="entry name" value="Ankyrin repeat"/>
    <property type="match status" value="4"/>
</dbReference>
<feature type="compositionally biased region" description="Basic and acidic residues" evidence="5">
    <location>
        <begin position="1321"/>
        <end position="1330"/>
    </location>
</feature>
<evidence type="ECO:0000256" key="2">
    <source>
        <dbReference type="ARBA" id="ARBA00023043"/>
    </source>
</evidence>
<proteinExistence type="predicted"/>
<evidence type="ECO:0000256" key="5">
    <source>
        <dbReference type="SAM" id="MobiDB-lite"/>
    </source>
</evidence>
<dbReference type="InterPro" id="IPR002110">
    <property type="entry name" value="Ankyrin_rpt"/>
</dbReference>
<feature type="compositionally biased region" description="Low complexity" evidence="5">
    <location>
        <begin position="202"/>
        <end position="211"/>
    </location>
</feature>
<feature type="repeat" description="ANK" evidence="3">
    <location>
        <begin position="29"/>
        <end position="56"/>
    </location>
</feature>
<dbReference type="EMBL" id="CDMZ01005787">
    <property type="protein sequence ID" value="CUC10841.1"/>
    <property type="molecule type" value="Genomic_DNA"/>
</dbReference>
<keyword evidence="6" id="KW-1133">Transmembrane helix</keyword>
<evidence type="ECO:0000256" key="6">
    <source>
        <dbReference type="SAM" id="Phobius"/>
    </source>
</evidence>
<gene>
    <name evidence="7" type="ORF">Cvel_2169.t2</name>
</gene>
<feature type="repeat" description="ANK" evidence="3">
    <location>
        <begin position="693"/>
        <end position="725"/>
    </location>
</feature>
<feature type="region of interest" description="Disordered" evidence="5">
    <location>
        <begin position="422"/>
        <end position="456"/>
    </location>
</feature>
<keyword evidence="2 3" id="KW-0040">ANK repeat</keyword>
<keyword evidence="6" id="KW-0472">Membrane</keyword>
<dbReference type="Pfam" id="PF00023">
    <property type="entry name" value="Ank"/>
    <property type="match status" value="3"/>
</dbReference>
<dbReference type="PROSITE" id="PS50088">
    <property type="entry name" value="ANK_REPEAT"/>
    <property type="match status" value="11"/>
</dbReference>
<feature type="repeat" description="ANK" evidence="3">
    <location>
        <begin position="635"/>
        <end position="656"/>
    </location>
</feature>
<reference evidence="7" key="1">
    <citation type="submission" date="2014-11" db="EMBL/GenBank/DDBJ databases">
        <title>Molecular phylogeny of cliff fern family Woodsiaceae with morphological implications.</title>
        <authorList>
            <person name="Shao Y.-Z."/>
            <person name="Wei R."/>
            <person name="Zhang X.-C."/>
        </authorList>
    </citation>
    <scope>NUCLEOTIDE SEQUENCE</scope>
</reference>
<feature type="repeat" description="ANK" evidence="3">
    <location>
        <begin position="391"/>
        <end position="413"/>
    </location>
</feature>
<feature type="transmembrane region" description="Helical" evidence="6">
    <location>
        <begin position="1234"/>
        <end position="1260"/>
    </location>
</feature>
<dbReference type="PROSITE" id="PS50297">
    <property type="entry name" value="ANK_REP_REGION"/>
    <property type="match status" value="9"/>
</dbReference>
<accession>A0A0K6SB41</accession>
<evidence type="ECO:0000256" key="3">
    <source>
        <dbReference type="PROSITE-ProRule" id="PRU00023"/>
    </source>
</evidence>
<feature type="transmembrane region" description="Helical" evidence="6">
    <location>
        <begin position="1163"/>
        <end position="1186"/>
    </location>
</feature>
<feature type="repeat" description="ANK" evidence="3">
    <location>
        <begin position="456"/>
        <end position="488"/>
    </location>
</feature>
<feature type="region of interest" description="Disordered" evidence="5">
    <location>
        <begin position="1589"/>
        <end position="1656"/>
    </location>
</feature>
<feature type="repeat" description="ANK" evidence="3">
    <location>
        <begin position="65"/>
        <end position="97"/>
    </location>
</feature>
<evidence type="ECO:0000256" key="1">
    <source>
        <dbReference type="ARBA" id="ARBA00022737"/>
    </source>
</evidence>
<feature type="transmembrane region" description="Helical" evidence="6">
    <location>
        <begin position="1206"/>
        <end position="1228"/>
    </location>
</feature>
<dbReference type="VEuPathDB" id="CryptoDB:Cvel_2169"/>
<dbReference type="PANTHER" id="PTHR24166:SF48">
    <property type="entry name" value="PROTEIN VAPYRIN"/>
    <property type="match status" value="1"/>
</dbReference>
<keyword evidence="1" id="KW-0677">Repeat</keyword>
<dbReference type="PhylomeDB" id="A0A0K6SB41"/>
<feature type="coiled-coil region" evidence="4">
    <location>
        <begin position="1402"/>
        <end position="1429"/>
    </location>
</feature>
<feature type="compositionally biased region" description="Basic and acidic residues" evidence="5">
    <location>
        <begin position="1358"/>
        <end position="1379"/>
    </location>
</feature>
<feature type="repeat" description="ANK" evidence="3">
    <location>
        <begin position="1001"/>
        <end position="1033"/>
    </location>
</feature>
<keyword evidence="4" id="KW-0175">Coiled coil</keyword>
<dbReference type="Gene3D" id="1.25.40.20">
    <property type="entry name" value="Ankyrin repeat-containing domain"/>
    <property type="match status" value="5"/>
</dbReference>
<sequence length="1672" mass="178437">MLLRSGASVSLRPSTDPEGRQRESLSPLLHIAAERGQLGMVELLVQNGAELNAVDGTAWRIRDGEGMRPLQLAVVGGHWGVAEELVERGAVFDVDSFLEPEGSLLHKAAQAGHAGLVRAVIARVPDVVTLRDSQGSLALHLCAERGHLAACRVLLAQGAEVSALDERVDPATGEAQMRTALFLAAGKAACAPDQVRLLLRLPPTSPRSAPTESEREEGATVSPRVVEIDVRGERDALSGLSLQWTALHVAAKMDCAEVVELLLGSVDGMVGAGVARGQSRLAFLRDSYGLTAFHVAARFSSPHALQVFLRSGLFSRETSVGGDKKWTALHFAAASATPSSDPSFRGRGHRLSREISVENDRAAMALLTAAESDPESESGSNPVSASVVDLDGLSPLHLAAREGNVAGLRFLIDERVLSVDVGGRGRRPRQGRTENGVLEGGEGERDGTESGSGDLKGVTPLMLALEEAQREAVEELLKRNASALARTPSGRLPVHFAAGFRAAAGGGEMSRGHSPSVLVASQLIRILLQSVDSPSKRLEAVGGFSSDRTGEKALHVAARTGSPLLLFRVLLEEEVRIRENDFGASRQEALRETVEAKDGLLRTLLLVAAAGGQLSIVRLLLSTQVGARLDAVGEEGKSALHLAAGGGHLDIVRELLFGVQQSGGQNGREGRDTSRSVGMVDEKGLGAQARDWSGGGALHVATALGREDIVDVLCEGGGNPNAERDDGAPPVLLAARRGSLPTLSVLQRRGARGLFAAVVDPSVALDSLCLLSSSADVRGGSGTDNRADGRLRVPSVCRDSEGVMRHRLWAEVSKVGMMKEGAGVQGSLRSLSARSGRGGGERRALSSSVVQFDSANVSPEGSVDAATASALSAVSASLPSRESRIDERMGKEGGLTALQMAASRGLSVSVSQLLDWGADVEGRTEEIDASLQTGAATSPSLSVALVAGASALASSLSPLLLSANNGHEAVALSLIERGADVSKSGSLSCVGRNGTGGAGETGRTALHYAAYLDMSSLVRRLLERGANINTRDGKGQTPLLLAARSLSVASLRELLRSDEVDLTVIDRDGHHALSLAAGAPGAGSGDTEGRKREVLQILKEEDKRKGGEWDDCEVFRSLCKEPLICEDPRKGLWSRETTAEQLCRPPTEWELLLRVVKQQVDRILLIIQVSILGVLLLAAVTIVWVIPKWKEEWREWEMRFPPLLGAILQINNIYTDLVLIVLVGAAAVNGEVEAVGLFTVSILHAVGVVAFNAFALRRFYKRMELSREPWWKEVRPKPLTGVMYMLGLISLKFATLATSNLFGVAPLSMRLRVRNTAVGGEGKEKGKGDGGGEGSPETASEVLETPRQDVEAGQALPESDRDQENRQTRDEKGGKDQDREDVLCGVTSARCWLQKNSGEVGKGRKERKKEQQEKKCVKCEDRKQKERIERERQQMGFMSAEKVDHLVFSASTPAILLEEIPQLAVKVLFFVLIPDGQKILTLILGTALAALGFLLVLVRFLFTRQLGKDQRGKVVPSRHPIDHEVPLKKDVAPISEVASPLDVPEATAECLPSVTLPQDPSGGIGLFIPSRNVRTEAAATDQFQLGTESNRQLQIRGDSSRADENAEEALGKRREENEWRNSKGAEGDAVVAAVEEGHDKHREESELDSEGAKRSVCRSLSEVIAEEFRASS</sequence>
<keyword evidence="6" id="KW-0812">Transmembrane</keyword>
<evidence type="ECO:0000313" key="7">
    <source>
        <dbReference type="EMBL" id="CUC10841.1"/>
    </source>
</evidence>
<feature type="transmembrane region" description="Helical" evidence="6">
    <location>
        <begin position="1479"/>
        <end position="1502"/>
    </location>
</feature>
<dbReference type="InterPro" id="IPR050889">
    <property type="entry name" value="Dendritic_Spine_Reg/Scaffold"/>
</dbReference>
<dbReference type="InterPro" id="IPR036770">
    <property type="entry name" value="Ankyrin_rpt-contain_sf"/>
</dbReference>
<dbReference type="PRINTS" id="PR01415">
    <property type="entry name" value="ANKYRIN"/>
</dbReference>
<dbReference type="SMART" id="SM00248">
    <property type="entry name" value="ANK"/>
    <property type="match status" value="19"/>
</dbReference>
<feature type="repeat" description="ANK" evidence="3">
    <location>
        <begin position="893"/>
        <end position="925"/>
    </location>
</feature>
<feature type="region of interest" description="Disordered" evidence="5">
    <location>
        <begin position="1"/>
        <end position="23"/>
    </location>
</feature>